<proteinExistence type="inferred from homology"/>
<keyword evidence="3" id="KW-1278">Translocase</keyword>
<sequence length="193" mass="22830">MGKKVTSTLPKLFFKYISINSPVVFMENKTFGIHNLAIMTTKKNFLYIVLHLTLTSTLKYIQLVDMFAYEIAQNNTDIKKSNVIIVYNFSSLQEERKYYILIEQTTEVLSKNFNNYWNNTIENYYSAANWLEREISEFYNIIFQNKKDIRNLMLQYGDSSSPMLKSFPTVGIKEYYFNVLNQTITQNYLELTN</sequence>
<protein>
    <submittedName>
        <fullName evidence="5">NADH dehydrogenase subunit 9</fullName>
    </submittedName>
</protein>
<organism evidence="5">
    <name type="scientific">Strombidium sp</name>
    <dbReference type="NCBI Taxonomy" id="181122"/>
    <lineage>
        <taxon>Eukaryota</taxon>
        <taxon>Sar</taxon>
        <taxon>Alveolata</taxon>
        <taxon>Ciliophora</taxon>
        <taxon>Intramacronucleata</taxon>
        <taxon>Spirotrichea</taxon>
        <taxon>Oligotrichia</taxon>
        <taxon>Strombidiidae</taxon>
        <taxon>Strombidium</taxon>
    </lineage>
</organism>
<comment type="similarity">
    <text evidence="1 3">Belongs to the complex I 30 kDa subunit family.</text>
</comment>
<dbReference type="Pfam" id="PF00329">
    <property type="entry name" value="Complex1_30kDa"/>
    <property type="match status" value="1"/>
</dbReference>
<reference evidence="5" key="1">
    <citation type="submission" date="2020-05" db="EMBL/GenBank/DDBJ databases">
        <title>Characterization and comparative analysis of mitochondrial genomes of the highly differentiated ciliated protists shed light on the diversity and evolution of the linear molecular architecture.</title>
        <authorList>
            <person name="Zhang T."/>
            <person name="Li C."/>
            <person name="Zhang X."/>
            <person name="Wang C."/>
            <person name="Roger A.J."/>
            <person name="Song W."/>
            <person name="Gao F."/>
        </authorList>
    </citation>
    <scope>NUCLEOTIDE SEQUENCE</scope>
</reference>
<keyword evidence="2 3" id="KW-0813">Transport</keyword>
<evidence type="ECO:0000256" key="2">
    <source>
        <dbReference type="ARBA" id="ARBA00022448"/>
    </source>
</evidence>
<keyword evidence="3" id="KW-0520">NAD</keyword>
<dbReference type="GO" id="GO:0008137">
    <property type="term" value="F:NADH dehydrogenase (ubiquinone) activity"/>
    <property type="evidence" value="ECO:0007669"/>
    <property type="project" value="InterPro"/>
</dbReference>
<dbReference type="InterPro" id="IPR037232">
    <property type="entry name" value="NADH_quin_OxRdtase_su_C/D-like"/>
</dbReference>
<geneLocation type="mitochondrion" evidence="5"/>
<keyword evidence="5" id="KW-0496">Mitochondrion</keyword>
<evidence type="ECO:0000256" key="3">
    <source>
        <dbReference type="RuleBase" id="RU003456"/>
    </source>
</evidence>
<dbReference type="GO" id="GO:0016651">
    <property type="term" value="F:oxidoreductase activity, acting on NAD(P)H"/>
    <property type="evidence" value="ECO:0007669"/>
    <property type="project" value="InterPro"/>
</dbReference>
<gene>
    <name evidence="5" type="primary">nad9</name>
</gene>
<dbReference type="EMBL" id="MT471315">
    <property type="protein sequence ID" value="QPL15917.1"/>
    <property type="molecule type" value="Genomic_DNA"/>
</dbReference>
<evidence type="ECO:0000313" key="5">
    <source>
        <dbReference type="EMBL" id="QPL15917.1"/>
    </source>
</evidence>
<accession>A0A7T0M4X8</accession>
<dbReference type="Gene3D" id="3.30.460.80">
    <property type="entry name" value="NADH:ubiquinone oxidoreductase, 30kDa subunit"/>
    <property type="match status" value="1"/>
</dbReference>
<dbReference type="InterPro" id="IPR001268">
    <property type="entry name" value="NADH_UbQ_OxRdtase_30kDa_su"/>
</dbReference>
<evidence type="ECO:0000259" key="4">
    <source>
        <dbReference type="Pfam" id="PF00329"/>
    </source>
</evidence>
<dbReference type="PROSITE" id="PS00542">
    <property type="entry name" value="COMPLEX1_30K"/>
    <property type="match status" value="1"/>
</dbReference>
<dbReference type="InterPro" id="IPR020396">
    <property type="entry name" value="NADH_UbQ_OxRdtase_CS"/>
</dbReference>
<evidence type="ECO:0000256" key="1">
    <source>
        <dbReference type="ARBA" id="ARBA00007569"/>
    </source>
</evidence>
<dbReference type="SUPFAM" id="SSF143243">
    <property type="entry name" value="Nqo5-like"/>
    <property type="match status" value="1"/>
</dbReference>
<dbReference type="AlphaFoldDB" id="A0A7T0M4X8"/>
<name>A0A7T0M4X8_9SPIT</name>
<feature type="domain" description="NADH:ubiquinone oxidoreductase 30kDa subunit" evidence="4">
    <location>
        <begin position="41"/>
        <end position="170"/>
    </location>
</feature>